<dbReference type="eggNOG" id="ENOG502R2DE">
    <property type="taxonomic scope" value="Eukaryota"/>
</dbReference>
<feature type="coiled-coil region" evidence="1">
    <location>
        <begin position="24"/>
        <end position="51"/>
    </location>
</feature>
<reference evidence="4" key="1">
    <citation type="journal article" date="2011" name="Proc. Natl. Acad. Sci. U.S.A.">
        <title>Obligate biotrophy features unraveled by the genomic analysis of rust fungi.</title>
        <authorList>
            <person name="Duplessis S."/>
            <person name="Cuomo C.A."/>
            <person name="Lin Y.-C."/>
            <person name="Aerts A."/>
            <person name="Tisserant E."/>
            <person name="Veneault-Fourrey C."/>
            <person name="Joly D.L."/>
            <person name="Hacquard S."/>
            <person name="Amselem J."/>
            <person name="Cantarel B.L."/>
            <person name="Chiu R."/>
            <person name="Coutinho P.M."/>
            <person name="Feau N."/>
            <person name="Field M."/>
            <person name="Frey P."/>
            <person name="Gelhaye E."/>
            <person name="Goldberg J."/>
            <person name="Grabherr M.G."/>
            <person name="Kodira C.D."/>
            <person name="Kohler A."/>
            <person name="Kuees U."/>
            <person name="Lindquist E.A."/>
            <person name="Lucas S.M."/>
            <person name="Mago R."/>
            <person name="Mauceli E."/>
            <person name="Morin E."/>
            <person name="Murat C."/>
            <person name="Pangilinan J.L."/>
            <person name="Park R."/>
            <person name="Pearson M."/>
            <person name="Quesneville H."/>
            <person name="Rouhier N."/>
            <person name="Sakthikumar S."/>
            <person name="Salamov A.A."/>
            <person name="Schmutz J."/>
            <person name="Selles B."/>
            <person name="Shapiro H."/>
            <person name="Tanguay P."/>
            <person name="Tuskan G.A."/>
            <person name="Henrissat B."/>
            <person name="Van de Peer Y."/>
            <person name="Rouze P."/>
            <person name="Ellis J.G."/>
            <person name="Dodds P.N."/>
            <person name="Schein J.E."/>
            <person name="Zhong S."/>
            <person name="Hamelin R.C."/>
            <person name="Grigoriev I.V."/>
            <person name="Szabo L.J."/>
            <person name="Martin F."/>
        </authorList>
    </citation>
    <scope>NUCLEOTIDE SEQUENCE [LARGE SCALE GENOMIC DNA]</scope>
    <source>
        <strain evidence="4">98AG31 / pathotype 3-4-7</strain>
    </source>
</reference>
<keyword evidence="4" id="KW-1185">Reference proteome</keyword>
<evidence type="ECO:0000313" key="4">
    <source>
        <dbReference type="Proteomes" id="UP000001072"/>
    </source>
</evidence>
<accession>F4S087</accession>
<organism evidence="4">
    <name type="scientific">Melampsora larici-populina (strain 98AG31 / pathotype 3-4-7)</name>
    <name type="common">Poplar leaf rust fungus</name>
    <dbReference type="NCBI Taxonomy" id="747676"/>
    <lineage>
        <taxon>Eukaryota</taxon>
        <taxon>Fungi</taxon>
        <taxon>Dikarya</taxon>
        <taxon>Basidiomycota</taxon>
        <taxon>Pucciniomycotina</taxon>
        <taxon>Pucciniomycetes</taxon>
        <taxon>Pucciniales</taxon>
        <taxon>Melampsoraceae</taxon>
        <taxon>Melampsora</taxon>
    </lineage>
</organism>
<dbReference type="SUPFAM" id="SSF57959">
    <property type="entry name" value="Leucine zipper domain"/>
    <property type="match status" value="1"/>
</dbReference>
<feature type="compositionally biased region" description="Low complexity" evidence="2">
    <location>
        <begin position="407"/>
        <end position="425"/>
    </location>
</feature>
<feature type="region of interest" description="Disordered" evidence="2">
    <location>
        <begin position="1"/>
        <end position="24"/>
    </location>
</feature>
<dbReference type="GO" id="GO:0003700">
    <property type="term" value="F:DNA-binding transcription factor activity"/>
    <property type="evidence" value="ECO:0007669"/>
    <property type="project" value="InterPro"/>
</dbReference>
<sequence length="453" mass="49860">MKRGRKQDDTLPPSRSREIQRAFRQRRSDYIQGLEKRVEELEMEVDQVLRQLGEPARYATLGSSMHETPVNRKKSKCKSKQALPNFMDLQPSPAMMSKVHSAVIEHGGPLVTSRPSTLSGRQILSNFFVDGSYSMHDYELHANQSHSRNASDTYSTDTKPDIVEETCQDFERSHSMSPLPSTRILSGRWESNSQITPSTHSGRSSPFGAVSSLQQPSAMHPDQLASSHGSVTYPGLQATLSQHKPSFVISSGLGLTRNISTHSTQTSRSDSSPRAPMHEARYDYYKSPSDIETSPCYYSSEGLPFPTYPPYTFPSPNDQSCHVSPYKSAQGSPFNCSSGVMLQSATSDCHLNPSGYFEDDESQLHPSEFVYQPGRLQPAFSLLKPSNDLASVSMRSGNDLSQEHPISNEGSSESLSSVTSLNESGQPGGGDQLDYDLCSLGNGLELSPRIPNH</sequence>
<dbReference type="EMBL" id="GL883134">
    <property type="protein sequence ID" value="EGG01977.1"/>
    <property type="molecule type" value="Genomic_DNA"/>
</dbReference>
<name>F4S087_MELLP</name>
<dbReference type="RefSeq" id="XP_007414811.1">
    <property type="nucleotide sequence ID" value="XM_007414749.1"/>
</dbReference>
<feature type="compositionally biased region" description="Polar residues" evidence="2">
    <location>
        <begin position="192"/>
        <end position="204"/>
    </location>
</feature>
<dbReference type="VEuPathDB" id="FungiDB:MELLADRAFT_78895"/>
<dbReference type="CDD" id="cd14688">
    <property type="entry name" value="bZIP_YAP"/>
    <property type="match status" value="1"/>
</dbReference>
<feature type="region of interest" description="Disordered" evidence="2">
    <location>
        <begin position="192"/>
        <end position="230"/>
    </location>
</feature>
<evidence type="ECO:0000256" key="2">
    <source>
        <dbReference type="SAM" id="MobiDB-lite"/>
    </source>
</evidence>
<feature type="compositionally biased region" description="Basic and acidic residues" evidence="2">
    <location>
        <begin position="15"/>
        <end position="24"/>
    </location>
</feature>
<evidence type="ECO:0008006" key="5">
    <source>
        <dbReference type="Google" id="ProtNLM"/>
    </source>
</evidence>
<dbReference type="AlphaFoldDB" id="F4S087"/>
<dbReference type="InterPro" id="IPR046347">
    <property type="entry name" value="bZIP_sf"/>
</dbReference>
<evidence type="ECO:0000256" key="1">
    <source>
        <dbReference type="SAM" id="Coils"/>
    </source>
</evidence>
<dbReference type="KEGG" id="mlr:MELLADRAFT_78895"/>
<dbReference type="Proteomes" id="UP000001072">
    <property type="component" value="Unassembled WGS sequence"/>
</dbReference>
<dbReference type="Gene3D" id="1.20.5.170">
    <property type="match status" value="1"/>
</dbReference>
<dbReference type="HOGENOM" id="CLU_604226_0_0_1"/>
<keyword evidence="1" id="KW-0175">Coiled coil</keyword>
<proteinExistence type="predicted"/>
<evidence type="ECO:0000313" key="3">
    <source>
        <dbReference type="EMBL" id="EGG01977.1"/>
    </source>
</evidence>
<gene>
    <name evidence="3" type="ORF">MELLADRAFT_78895</name>
</gene>
<dbReference type="OrthoDB" id="2552152at2759"/>
<dbReference type="GeneID" id="18933184"/>
<dbReference type="InParanoid" id="F4S087"/>
<protein>
    <recommendedName>
        <fullName evidence="5">BZIP domain-containing protein</fullName>
    </recommendedName>
</protein>
<feature type="region of interest" description="Disordered" evidence="2">
    <location>
        <begin position="393"/>
        <end position="436"/>
    </location>
</feature>